<dbReference type="AlphaFoldDB" id="T1ACM3"/>
<dbReference type="Pfam" id="PF13470">
    <property type="entry name" value="PIN_3"/>
    <property type="match status" value="1"/>
</dbReference>
<gene>
    <name evidence="2" type="ORF">B1B_15703</name>
</gene>
<evidence type="ECO:0000259" key="1">
    <source>
        <dbReference type="Pfam" id="PF13470"/>
    </source>
</evidence>
<reference evidence="2" key="2">
    <citation type="journal article" date="2014" name="ISME J.">
        <title>Microbial stratification in low pH oxic and suboxic macroscopic growths along an acid mine drainage.</title>
        <authorList>
            <person name="Mendez-Garcia C."/>
            <person name="Mesa V."/>
            <person name="Sprenger R.R."/>
            <person name="Richter M."/>
            <person name="Diez M.S."/>
            <person name="Solano J."/>
            <person name="Bargiela R."/>
            <person name="Golyshina O.V."/>
            <person name="Manteca A."/>
            <person name="Ramos J.L."/>
            <person name="Gallego J.R."/>
            <person name="Llorente I."/>
            <person name="Martins Dos Santos V.A."/>
            <person name="Jensen O.N."/>
            <person name="Pelaez A.I."/>
            <person name="Sanchez J."/>
            <person name="Ferrer M."/>
        </authorList>
    </citation>
    <scope>NUCLEOTIDE SEQUENCE</scope>
</reference>
<protein>
    <recommendedName>
        <fullName evidence="1">PIN domain-containing protein</fullName>
    </recommendedName>
</protein>
<proteinExistence type="predicted"/>
<dbReference type="EMBL" id="AUZY01010445">
    <property type="protein sequence ID" value="EQD38669.1"/>
    <property type="molecule type" value="Genomic_DNA"/>
</dbReference>
<feature type="non-terminal residue" evidence="2">
    <location>
        <position position="1"/>
    </location>
</feature>
<sequence>PVQGELHRILTSKFRIPAGLWQLLASRLCAFEHAPSATFPLDMPITDPDDTPILACALAAKADVFVTGDKALLNLLGVKEMPILSPRQLWQKLSGLSG</sequence>
<evidence type="ECO:0000313" key="2">
    <source>
        <dbReference type="EMBL" id="EQD38669.1"/>
    </source>
</evidence>
<reference evidence="2" key="1">
    <citation type="submission" date="2013-08" db="EMBL/GenBank/DDBJ databases">
        <authorList>
            <person name="Mendez C."/>
            <person name="Richter M."/>
            <person name="Ferrer M."/>
            <person name="Sanchez J."/>
        </authorList>
    </citation>
    <scope>NUCLEOTIDE SEQUENCE</scope>
</reference>
<dbReference type="InterPro" id="IPR002716">
    <property type="entry name" value="PIN_dom"/>
</dbReference>
<feature type="domain" description="PIN" evidence="1">
    <location>
        <begin position="5"/>
        <end position="71"/>
    </location>
</feature>
<name>T1ACM3_9ZZZZ</name>
<accession>T1ACM3</accession>
<dbReference type="InterPro" id="IPR029060">
    <property type="entry name" value="PIN-like_dom_sf"/>
</dbReference>
<dbReference type="SUPFAM" id="SSF88723">
    <property type="entry name" value="PIN domain-like"/>
    <property type="match status" value="1"/>
</dbReference>
<organism evidence="2">
    <name type="scientific">mine drainage metagenome</name>
    <dbReference type="NCBI Taxonomy" id="410659"/>
    <lineage>
        <taxon>unclassified sequences</taxon>
        <taxon>metagenomes</taxon>
        <taxon>ecological metagenomes</taxon>
    </lineage>
</organism>
<comment type="caution">
    <text evidence="2">The sequence shown here is derived from an EMBL/GenBank/DDBJ whole genome shotgun (WGS) entry which is preliminary data.</text>
</comment>